<proteinExistence type="predicted"/>
<evidence type="ECO:0000313" key="2">
    <source>
        <dbReference type="Proteomes" id="UP001206925"/>
    </source>
</evidence>
<evidence type="ECO:0000313" key="1">
    <source>
        <dbReference type="EMBL" id="KAI7732151.1"/>
    </source>
</evidence>
<dbReference type="Proteomes" id="UP001206925">
    <property type="component" value="Unassembled WGS sequence"/>
</dbReference>
<name>A0AAD5BYQ7_AMBAR</name>
<organism evidence="1 2">
    <name type="scientific">Ambrosia artemisiifolia</name>
    <name type="common">Common ragweed</name>
    <dbReference type="NCBI Taxonomy" id="4212"/>
    <lineage>
        <taxon>Eukaryota</taxon>
        <taxon>Viridiplantae</taxon>
        <taxon>Streptophyta</taxon>
        <taxon>Embryophyta</taxon>
        <taxon>Tracheophyta</taxon>
        <taxon>Spermatophyta</taxon>
        <taxon>Magnoliopsida</taxon>
        <taxon>eudicotyledons</taxon>
        <taxon>Gunneridae</taxon>
        <taxon>Pentapetalae</taxon>
        <taxon>asterids</taxon>
        <taxon>campanulids</taxon>
        <taxon>Asterales</taxon>
        <taxon>Asteraceae</taxon>
        <taxon>Asteroideae</taxon>
        <taxon>Heliantheae alliance</taxon>
        <taxon>Heliantheae</taxon>
        <taxon>Ambrosia</taxon>
    </lineage>
</organism>
<comment type="caution">
    <text evidence="1">The sequence shown here is derived from an EMBL/GenBank/DDBJ whole genome shotgun (WGS) entry which is preliminary data.</text>
</comment>
<dbReference type="EMBL" id="JAMZMK010010297">
    <property type="protein sequence ID" value="KAI7732151.1"/>
    <property type="molecule type" value="Genomic_DNA"/>
</dbReference>
<gene>
    <name evidence="1" type="ORF">M8C21_006003</name>
</gene>
<dbReference type="AlphaFoldDB" id="A0AAD5BYQ7"/>
<sequence length="104" mass="10779">MTSSGSASCARDCGGIETCEGCGSEKFAYVGVEVSRRYGEAVELGGAGRNTSDDTSESKEEGSWLFTKFAPTGCTKCSVGNATTDLRIGVEKATVTSEADNKTD</sequence>
<keyword evidence="2" id="KW-1185">Reference proteome</keyword>
<protein>
    <submittedName>
        <fullName evidence="1">Uncharacterized protein</fullName>
    </submittedName>
</protein>
<accession>A0AAD5BYQ7</accession>
<reference evidence="1" key="1">
    <citation type="submission" date="2022-06" db="EMBL/GenBank/DDBJ databases">
        <title>Uncovering the hologenomic basis of an extraordinary plant invasion.</title>
        <authorList>
            <person name="Bieker V.C."/>
            <person name="Martin M.D."/>
            <person name="Gilbert T."/>
            <person name="Hodgins K."/>
            <person name="Battlay P."/>
            <person name="Petersen B."/>
            <person name="Wilson J."/>
        </authorList>
    </citation>
    <scope>NUCLEOTIDE SEQUENCE</scope>
    <source>
        <strain evidence="1">AA19_3_7</strain>
        <tissue evidence="1">Leaf</tissue>
    </source>
</reference>